<comment type="caution">
    <text evidence="2">The sequence shown here is derived from an EMBL/GenBank/DDBJ whole genome shotgun (WGS) entry which is preliminary data.</text>
</comment>
<sequence length="250" mass="27900">SPALDMKPVEYQWAKQSRQTLGQTYILSSSMLPLSASSGSRLKEDFRLPSVPTSTHGRTTTVPLSISEPSLFRPRHWAFLGEFSSNYSPPLRSRAPSLPSCKTAENAKMPQQSYHQVYVQLSQPLRPIPKVGKKTVTRGGQKQTTERRSLQPLARHSRQLPNHETLSVRGKTCLPSQPLPSAASRKELHIFLPAEGAEEEETRDSESVDEGFMDELDNKISTIALQHDPKIPKQSYVTEPLLGDVVQVTF</sequence>
<dbReference type="AlphaFoldDB" id="A0A9W7WHA3"/>
<evidence type="ECO:0000313" key="2">
    <source>
        <dbReference type="EMBL" id="KAI7799065.1"/>
    </source>
</evidence>
<name>A0A9W7WHA3_TRIRA</name>
<organism evidence="2 3">
    <name type="scientific">Triplophysa rosa</name>
    <name type="common">Cave loach</name>
    <dbReference type="NCBI Taxonomy" id="992332"/>
    <lineage>
        <taxon>Eukaryota</taxon>
        <taxon>Metazoa</taxon>
        <taxon>Chordata</taxon>
        <taxon>Craniata</taxon>
        <taxon>Vertebrata</taxon>
        <taxon>Euteleostomi</taxon>
        <taxon>Actinopterygii</taxon>
        <taxon>Neopterygii</taxon>
        <taxon>Teleostei</taxon>
        <taxon>Ostariophysi</taxon>
        <taxon>Cypriniformes</taxon>
        <taxon>Nemacheilidae</taxon>
        <taxon>Triplophysa</taxon>
    </lineage>
</organism>
<proteinExistence type="predicted"/>
<gene>
    <name evidence="2" type="ORF">IRJ41_017327</name>
</gene>
<feature type="region of interest" description="Disordered" evidence="1">
    <location>
        <begin position="130"/>
        <end position="164"/>
    </location>
</feature>
<dbReference type="Proteomes" id="UP001059041">
    <property type="component" value="Linkage Group LG16"/>
</dbReference>
<keyword evidence="3" id="KW-1185">Reference proteome</keyword>
<reference evidence="2" key="1">
    <citation type="submission" date="2021-02" db="EMBL/GenBank/DDBJ databases">
        <title>Comparative genomics reveals that relaxation of natural selection precedes convergent phenotypic evolution of cavefish.</title>
        <authorList>
            <person name="Peng Z."/>
        </authorList>
    </citation>
    <scope>NUCLEOTIDE SEQUENCE</scope>
    <source>
        <tissue evidence="2">Muscle</tissue>
    </source>
</reference>
<evidence type="ECO:0000256" key="1">
    <source>
        <dbReference type="SAM" id="MobiDB-lite"/>
    </source>
</evidence>
<dbReference type="EMBL" id="JAFHDT010000016">
    <property type="protein sequence ID" value="KAI7799065.1"/>
    <property type="molecule type" value="Genomic_DNA"/>
</dbReference>
<evidence type="ECO:0000313" key="3">
    <source>
        <dbReference type="Proteomes" id="UP001059041"/>
    </source>
</evidence>
<accession>A0A9W7WHA3</accession>
<protein>
    <submittedName>
        <fullName evidence="2">Uncharacterized protein</fullName>
    </submittedName>
</protein>
<feature type="non-terminal residue" evidence="2">
    <location>
        <position position="250"/>
    </location>
</feature>